<feature type="transmembrane region" description="Helical" evidence="2">
    <location>
        <begin position="125"/>
        <end position="144"/>
    </location>
</feature>
<dbReference type="Pfam" id="PF01066">
    <property type="entry name" value="CDP-OH_P_transf"/>
    <property type="match status" value="1"/>
</dbReference>
<keyword evidence="2" id="KW-0812">Transmembrane</keyword>
<accession>A0A6C0EE94</accession>
<dbReference type="GO" id="GO:0016020">
    <property type="term" value="C:membrane"/>
    <property type="evidence" value="ECO:0007669"/>
    <property type="project" value="InterPro"/>
</dbReference>
<evidence type="ECO:0000313" key="3">
    <source>
        <dbReference type="EMBL" id="QHT27062.1"/>
    </source>
</evidence>
<feature type="transmembrane region" description="Helical" evidence="2">
    <location>
        <begin position="182"/>
        <end position="199"/>
    </location>
</feature>
<dbReference type="GO" id="GO:0008654">
    <property type="term" value="P:phospholipid biosynthetic process"/>
    <property type="evidence" value="ECO:0007669"/>
    <property type="project" value="InterPro"/>
</dbReference>
<dbReference type="InterPro" id="IPR043130">
    <property type="entry name" value="CDP-OH_PTrfase_TM_dom"/>
</dbReference>
<dbReference type="InterPro" id="IPR048254">
    <property type="entry name" value="CDP_ALCOHOL_P_TRANSF_CS"/>
</dbReference>
<keyword evidence="2" id="KW-1133">Transmembrane helix</keyword>
<proteinExistence type="predicted"/>
<dbReference type="PROSITE" id="PS00379">
    <property type="entry name" value="CDP_ALCOHOL_P_TRANSF"/>
    <property type="match status" value="1"/>
</dbReference>
<keyword evidence="2" id="KW-0472">Membrane</keyword>
<feature type="transmembrane region" description="Helical" evidence="2">
    <location>
        <begin position="99"/>
        <end position="118"/>
    </location>
</feature>
<dbReference type="EMBL" id="MN739809">
    <property type="protein sequence ID" value="QHT27062.1"/>
    <property type="molecule type" value="Genomic_DNA"/>
</dbReference>
<organism evidence="3">
    <name type="scientific">viral metagenome</name>
    <dbReference type="NCBI Taxonomy" id="1070528"/>
    <lineage>
        <taxon>unclassified sequences</taxon>
        <taxon>metagenomes</taxon>
        <taxon>organismal metagenomes</taxon>
    </lineage>
</organism>
<feature type="transmembrane region" description="Helical" evidence="2">
    <location>
        <begin position="40"/>
        <end position="61"/>
    </location>
</feature>
<dbReference type="AlphaFoldDB" id="A0A6C0EE94"/>
<keyword evidence="1" id="KW-0808">Transferase</keyword>
<evidence type="ECO:0000256" key="1">
    <source>
        <dbReference type="ARBA" id="ARBA00022679"/>
    </source>
</evidence>
<reference evidence="3" key="1">
    <citation type="journal article" date="2020" name="Nature">
        <title>Giant virus diversity and host interactions through global metagenomics.</title>
        <authorList>
            <person name="Schulz F."/>
            <person name="Roux S."/>
            <person name="Paez-Espino D."/>
            <person name="Jungbluth S."/>
            <person name="Walsh D.A."/>
            <person name="Denef V.J."/>
            <person name="McMahon K.D."/>
            <person name="Konstantinidis K.T."/>
            <person name="Eloe-Fadrosh E.A."/>
            <person name="Kyrpides N.C."/>
            <person name="Woyke T."/>
        </authorList>
    </citation>
    <scope>NUCLEOTIDE SEQUENCE</scope>
    <source>
        <strain evidence="3">GVMAG-M-3300023179-2</strain>
    </source>
</reference>
<dbReference type="Gene3D" id="1.20.120.1760">
    <property type="match status" value="1"/>
</dbReference>
<evidence type="ECO:0008006" key="4">
    <source>
        <dbReference type="Google" id="ProtNLM"/>
    </source>
</evidence>
<sequence>MDKNIYNDGRKIPSCYENPIDNILIEFSNKLTDFLYKNKISPNLITILRLVLICFVIRSLFYTNEVWFPIIGSFIFYFMDCLDGNLARSTNQVTIFGDYLDHFADLFYYIIIGLYIHVKNYDNKYYIYLIFIIFAYLTLVHLGIQQLFYKYISKNKDIEEELLDYLNNLHNLDKCNIKWTKYFGSGTFIIVILIIIYYIQSHQI</sequence>
<dbReference type="GO" id="GO:0016780">
    <property type="term" value="F:phosphotransferase activity, for other substituted phosphate groups"/>
    <property type="evidence" value="ECO:0007669"/>
    <property type="project" value="InterPro"/>
</dbReference>
<dbReference type="InterPro" id="IPR000462">
    <property type="entry name" value="CDP-OH_P_trans"/>
</dbReference>
<name>A0A6C0EE94_9ZZZZ</name>
<protein>
    <recommendedName>
        <fullName evidence="4">CDP-alcohol phosphatidyltransferase</fullName>
    </recommendedName>
</protein>
<evidence type="ECO:0000256" key="2">
    <source>
        <dbReference type="SAM" id="Phobius"/>
    </source>
</evidence>